<evidence type="ECO:0000313" key="9">
    <source>
        <dbReference type="Proteomes" id="UP001528850"/>
    </source>
</evidence>
<comment type="similarity">
    <text evidence="2">Belongs to the TrbI/VirB10 family.</text>
</comment>
<keyword evidence="4 7" id="KW-1133">Transmembrane helix</keyword>
<organism evidence="8 9">
    <name type="scientific">Luteibacter sahnii</name>
    <dbReference type="NCBI Taxonomy" id="3021977"/>
    <lineage>
        <taxon>Bacteria</taxon>
        <taxon>Pseudomonadati</taxon>
        <taxon>Pseudomonadota</taxon>
        <taxon>Gammaproteobacteria</taxon>
        <taxon>Lysobacterales</taxon>
        <taxon>Rhodanobacteraceae</taxon>
        <taxon>Luteibacter</taxon>
    </lineage>
</organism>
<feature type="transmembrane region" description="Helical" evidence="7">
    <location>
        <begin position="60"/>
        <end position="80"/>
    </location>
</feature>
<name>A0ABT6BA22_9GAMM</name>
<evidence type="ECO:0000256" key="1">
    <source>
        <dbReference type="ARBA" id="ARBA00004167"/>
    </source>
</evidence>
<evidence type="ECO:0000256" key="6">
    <source>
        <dbReference type="SAM" id="MobiDB-lite"/>
    </source>
</evidence>
<evidence type="ECO:0000256" key="3">
    <source>
        <dbReference type="ARBA" id="ARBA00022692"/>
    </source>
</evidence>
<feature type="region of interest" description="Disordered" evidence="6">
    <location>
        <begin position="26"/>
        <end position="46"/>
    </location>
</feature>
<dbReference type="InterPro" id="IPR042217">
    <property type="entry name" value="T4SS_VirB10/TrbI"/>
</dbReference>
<reference evidence="8 9" key="1">
    <citation type="journal article" date="2024" name="Curr. Microbiol.">
        <title>Luteibacter sahnii sp. nov., A Novel Yellow-Colored Xanthomonadin Pigment Producing Probiotic Bacterium from Healthy Rice Seed Microbiome.</title>
        <authorList>
            <person name="Jaiswal G."/>
            <person name="Rana R."/>
            <person name="Nayak P.K."/>
            <person name="Chouhan R."/>
            <person name="Gandhi S.G."/>
            <person name="Patel H.K."/>
            <person name="Patil P.B."/>
        </authorList>
    </citation>
    <scope>NUCLEOTIDE SEQUENCE [LARGE SCALE GENOMIC DNA]</scope>
    <source>
        <strain evidence="8 9">PPL201</strain>
    </source>
</reference>
<proteinExistence type="inferred from homology"/>
<dbReference type="Pfam" id="PF03743">
    <property type="entry name" value="TrbI"/>
    <property type="match status" value="1"/>
</dbReference>
<keyword evidence="9" id="KW-1185">Reference proteome</keyword>
<keyword evidence="5 7" id="KW-0472">Membrane</keyword>
<dbReference type="InterPro" id="IPR005498">
    <property type="entry name" value="T4SS_VirB10/TraB/TrbI"/>
</dbReference>
<evidence type="ECO:0000256" key="2">
    <source>
        <dbReference type="ARBA" id="ARBA00010265"/>
    </source>
</evidence>
<feature type="region of interest" description="Disordered" evidence="6">
    <location>
        <begin position="1"/>
        <end position="20"/>
    </location>
</feature>
<accession>A0ABT6BA22</accession>
<evidence type="ECO:0000256" key="7">
    <source>
        <dbReference type="SAM" id="Phobius"/>
    </source>
</evidence>
<dbReference type="CDD" id="cd16429">
    <property type="entry name" value="VirB10"/>
    <property type="match status" value="1"/>
</dbReference>
<evidence type="ECO:0000256" key="5">
    <source>
        <dbReference type="ARBA" id="ARBA00023136"/>
    </source>
</evidence>
<dbReference type="EMBL" id="JARJJS010000002">
    <property type="protein sequence ID" value="MDF4024733.1"/>
    <property type="molecule type" value="Genomic_DNA"/>
</dbReference>
<protein>
    <submittedName>
        <fullName evidence="8">TrbI/VirB10 family protein</fullName>
    </submittedName>
</protein>
<comment type="caution">
    <text evidence="8">The sequence shown here is derived from an EMBL/GenBank/DDBJ whole genome shotgun (WGS) entry which is preliminary data.</text>
</comment>
<sequence length="414" mass="43059">MNAPLSPDTPGRDAASDEPALFNPYVASAQAPTSTPDTHDLDGAAPNLTPFEARRLNRRALGLAASIVAMLGTVGAWMIYKPDAPVAPARPREEVVSVPKAMIGGNERIALPTPTPSAAQPIALRATAPSPYMSGDFLGEPESVAPREPTLVERRIAAASQGTTGVADGVSAAPAAPPGYPPYLLDPSAAPAGPTLSATGNLAYTAKDLANVSSATPLVRPDTLMLRGTVIRCTLETRIVTDIPGFTSCSVTEPIYSFTGKHLLLPKGSKVQGKYAMEPNGPRVAVIWDRIVTPTGIDVNMASPGIDTLGGAGHPGHYSAHWGSRIGSALMLSLFSDAFKYAAAKHGPVQTEISNGVITQSPFESNTAETIQSLARSAIARSANRPATVTIHQGAVLAIYVARDVDFSGVLARY</sequence>
<dbReference type="Proteomes" id="UP001528850">
    <property type="component" value="Unassembled WGS sequence"/>
</dbReference>
<keyword evidence="3 7" id="KW-0812">Transmembrane</keyword>
<evidence type="ECO:0000256" key="4">
    <source>
        <dbReference type="ARBA" id="ARBA00022989"/>
    </source>
</evidence>
<gene>
    <name evidence="8" type="ORF">P3W24_07145</name>
</gene>
<comment type="subcellular location">
    <subcellularLocation>
        <location evidence="1">Membrane</location>
        <topology evidence="1">Single-pass membrane protein</topology>
    </subcellularLocation>
</comment>
<evidence type="ECO:0000313" key="8">
    <source>
        <dbReference type="EMBL" id="MDF4024733.1"/>
    </source>
</evidence>
<dbReference type="Gene3D" id="2.40.128.260">
    <property type="entry name" value="Type IV secretion system, VirB10/TraB/TrbI"/>
    <property type="match status" value="1"/>
</dbReference>